<organism evidence="8 9">
    <name type="scientific">Hyaloperonospora arabidopsidis (strain Emoy2)</name>
    <name type="common">Downy mildew agent</name>
    <name type="synonym">Peronospora arabidopsidis</name>
    <dbReference type="NCBI Taxonomy" id="559515"/>
    <lineage>
        <taxon>Eukaryota</taxon>
        <taxon>Sar</taxon>
        <taxon>Stramenopiles</taxon>
        <taxon>Oomycota</taxon>
        <taxon>Peronosporomycetes</taxon>
        <taxon>Peronosporales</taxon>
        <taxon>Peronosporaceae</taxon>
        <taxon>Hyaloperonospora</taxon>
    </lineage>
</organism>
<dbReference type="InterPro" id="IPR001841">
    <property type="entry name" value="Znf_RING"/>
</dbReference>
<dbReference type="SUPFAM" id="SSF57903">
    <property type="entry name" value="FYVE/PHD zinc finger"/>
    <property type="match status" value="1"/>
</dbReference>
<evidence type="ECO:0000259" key="6">
    <source>
        <dbReference type="PROSITE" id="PS50016"/>
    </source>
</evidence>
<dbReference type="VEuPathDB" id="FungiDB:HpaG810655"/>
<feature type="compositionally biased region" description="Polar residues" evidence="5">
    <location>
        <begin position="568"/>
        <end position="585"/>
    </location>
</feature>
<evidence type="ECO:0000256" key="1">
    <source>
        <dbReference type="ARBA" id="ARBA00022723"/>
    </source>
</evidence>
<dbReference type="InterPro" id="IPR019787">
    <property type="entry name" value="Znf_PHD-finger"/>
</dbReference>
<dbReference type="Gene3D" id="2.60.120.650">
    <property type="entry name" value="Cupin"/>
    <property type="match status" value="1"/>
</dbReference>
<dbReference type="AlphaFoldDB" id="M4BVW1"/>
<keyword evidence="2 4" id="KW-0863">Zinc-finger</keyword>
<proteinExistence type="predicted"/>
<feature type="domain" description="PHD-type" evidence="6">
    <location>
        <begin position="3"/>
        <end position="58"/>
    </location>
</feature>
<evidence type="ECO:0000256" key="5">
    <source>
        <dbReference type="SAM" id="MobiDB-lite"/>
    </source>
</evidence>
<keyword evidence="1" id="KW-0479">Metal-binding</keyword>
<evidence type="ECO:0000313" key="8">
    <source>
        <dbReference type="EnsemblProtists" id="HpaP810655"/>
    </source>
</evidence>
<keyword evidence="3" id="KW-0862">Zinc</keyword>
<dbReference type="PANTHER" id="PTHR23123">
    <property type="entry name" value="PHD/F-BOX CONTAINING PROTEIN"/>
    <property type="match status" value="1"/>
</dbReference>
<dbReference type="EnsemblProtists" id="HpaT810655">
    <property type="protein sequence ID" value="HpaP810655"/>
    <property type="gene ID" value="HpaG810655"/>
</dbReference>
<dbReference type="EMBL" id="JH597987">
    <property type="status" value="NOT_ANNOTATED_CDS"/>
    <property type="molecule type" value="Genomic_DNA"/>
</dbReference>
<dbReference type="InterPro" id="IPR017907">
    <property type="entry name" value="Znf_RING_CS"/>
</dbReference>
<dbReference type="OMA" id="KFHCYKK"/>
<reference evidence="9" key="1">
    <citation type="journal article" date="2010" name="Science">
        <title>Signatures of adaptation to obligate biotrophy in the Hyaloperonospora arabidopsidis genome.</title>
        <authorList>
            <person name="Baxter L."/>
            <person name="Tripathy S."/>
            <person name="Ishaque N."/>
            <person name="Boot N."/>
            <person name="Cabral A."/>
            <person name="Kemen E."/>
            <person name="Thines M."/>
            <person name="Ah-Fong A."/>
            <person name="Anderson R."/>
            <person name="Badejoko W."/>
            <person name="Bittner-Eddy P."/>
            <person name="Boore J.L."/>
            <person name="Chibucos M.C."/>
            <person name="Coates M."/>
            <person name="Dehal P."/>
            <person name="Delehaunty K."/>
            <person name="Dong S."/>
            <person name="Downton P."/>
            <person name="Dumas B."/>
            <person name="Fabro G."/>
            <person name="Fronick C."/>
            <person name="Fuerstenberg S.I."/>
            <person name="Fulton L."/>
            <person name="Gaulin E."/>
            <person name="Govers F."/>
            <person name="Hughes L."/>
            <person name="Humphray S."/>
            <person name="Jiang R.H."/>
            <person name="Judelson H."/>
            <person name="Kamoun S."/>
            <person name="Kyung K."/>
            <person name="Meijer H."/>
            <person name="Minx P."/>
            <person name="Morris P."/>
            <person name="Nelson J."/>
            <person name="Phuntumart V."/>
            <person name="Qutob D."/>
            <person name="Rehmany A."/>
            <person name="Rougon-Cardoso A."/>
            <person name="Ryden P."/>
            <person name="Torto-Alalibo T."/>
            <person name="Studholme D."/>
            <person name="Wang Y."/>
            <person name="Win J."/>
            <person name="Wood J."/>
            <person name="Clifton S.W."/>
            <person name="Rogers J."/>
            <person name="Van den Ackerveken G."/>
            <person name="Jones J.D."/>
            <person name="McDowell J.M."/>
            <person name="Beynon J."/>
            <person name="Tyler B.M."/>
        </authorList>
    </citation>
    <scope>NUCLEOTIDE SEQUENCE [LARGE SCALE GENOMIC DNA]</scope>
    <source>
        <strain evidence="9">Emoy2</strain>
    </source>
</reference>
<protein>
    <recommendedName>
        <fullName evidence="10">JmjC domain-containing protein</fullName>
    </recommendedName>
</protein>
<sequence>MVPLFCAVCGHDIDPRAATLLVECRYCTRWLHAACVSPMNEQDALLGAKVACLDCQHHGVYGVPTIYSPINGHGRHGEEIVTSSSPSVQESNNITVSRHHDEQHSSHFCHLLSVITYTPSEVHVVPSQEWHPLFLQQKVLNEPVLITGNSHGMAGLDAPFPVLDATVVAELLAANRLVWSTDVATQTKVQLTALTWSRTACPNHHQEKLGKADTSVANAEFQVFRTPLQRQVAPPVAVTQVDWRYLLTSSRVLNGGPNASANIFGAFLECNSYLDFTLTPGGQCMWLSVSAGELGVYLIPPSTVNHQVYQAWKNDQDCATGFLVERVDTCIKCSVSAGSTLLIPAGWIFARYAGGVQSCSLFYGFFTCISAMAAQLGVVLLEMQHETLVHYWHHTTSGWSTVDVNAQLWTALRFYWNQLLLMHNGLDVQVSDQDRQALQRAIPRLREWSAHPASVKSTDRTTWVPSSQHEAQAIVDRVEQALAAIDLLTHNAEEDSQLTASLGSDSKLPPISLNEASYIYSAASEPDSDSGSVWATSSAGFDGSITSNFSSLAPMGTMWASLDPLQQQQLRSTSNQPYVSNSPRFQDQVPRNDLPHYDSASYGYKSPEPGSEGSTGILMPTSRSKHGLSSIRGVPTYPVDAASTSMTSAVGSNFHQLQSSCNMNYMDMLKQHRASCHRCGNLRKKNVWCPTCPHIFCARCADKMHEEHGDRVFENGCPVCKELCCCGKNRTLSCLRMFHCYKKCPSTKRSTGG</sequence>
<feature type="domain" description="RING-type" evidence="7">
    <location>
        <begin position="676"/>
        <end position="721"/>
    </location>
</feature>
<name>M4BVW1_HYAAE</name>
<feature type="region of interest" description="Disordered" evidence="5">
    <location>
        <begin position="568"/>
        <end position="617"/>
    </location>
</feature>
<evidence type="ECO:0000256" key="3">
    <source>
        <dbReference type="ARBA" id="ARBA00022833"/>
    </source>
</evidence>
<dbReference type="Proteomes" id="UP000011713">
    <property type="component" value="Unassembled WGS sequence"/>
</dbReference>
<evidence type="ECO:0000259" key="7">
    <source>
        <dbReference type="PROSITE" id="PS50089"/>
    </source>
</evidence>
<dbReference type="GO" id="GO:0008270">
    <property type="term" value="F:zinc ion binding"/>
    <property type="evidence" value="ECO:0007669"/>
    <property type="project" value="UniProtKB-KW"/>
</dbReference>
<dbReference type="InterPro" id="IPR011011">
    <property type="entry name" value="Znf_FYVE_PHD"/>
</dbReference>
<dbReference type="PROSITE" id="PS00518">
    <property type="entry name" value="ZF_RING_1"/>
    <property type="match status" value="1"/>
</dbReference>
<dbReference type="eggNOG" id="KOG1633">
    <property type="taxonomic scope" value="Eukaryota"/>
</dbReference>
<dbReference type="HOGENOM" id="CLU_021562_0_0_1"/>
<evidence type="ECO:0000256" key="4">
    <source>
        <dbReference type="PROSITE-ProRule" id="PRU00175"/>
    </source>
</evidence>
<accession>M4BVW1</accession>
<evidence type="ECO:0008006" key="10">
    <source>
        <dbReference type="Google" id="ProtNLM"/>
    </source>
</evidence>
<dbReference type="InParanoid" id="M4BVW1"/>
<dbReference type="STRING" id="559515.M4BVW1"/>
<evidence type="ECO:0000313" key="9">
    <source>
        <dbReference type="Proteomes" id="UP000011713"/>
    </source>
</evidence>
<keyword evidence="9" id="KW-1185">Reference proteome</keyword>
<reference evidence="8" key="2">
    <citation type="submission" date="2015-06" db="UniProtKB">
        <authorList>
            <consortium name="EnsemblProtists"/>
        </authorList>
    </citation>
    <scope>IDENTIFICATION</scope>
    <source>
        <strain evidence="8">Emoy2</strain>
    </source>
</reference>
<evidence type="ECO:0000256" key="2">
    <source>
        <dbReference type="ARBA" id="ARBA00022771"/>
    </source>
</evidence>
<dbReference type="InterPro" id="IPR050690">
    <property type="entry name" value="JHDM1_Histone_Demethylase"/>
</dbReference>
<dbReference type="PROSITE" id="PS50089">
    <property type="entry name" value="ZF_RING_2"/>
    <property type="match status" value="1"/>
</dbReference>
<dbReference type="PROSITE" id="PS50016">
    <property type="entry name" value="ZF_PHD_2"/>
    <property type="match status" value="1"/>
</dbReference>